<feature type="transmembrane region" description="Helical" evidence="7">
    <location>
        <begin position="167"/>
        <end position="185"/>
    </location>
</feature>
<dbReference type="InterPro" id="IPR000326">
    <property type="entry name" value="PAP2/HPO"/>
</dbReference>
<feature type="transmembrane region" description="Helical" evidence="7">
    <location>
        <begin position="94"/>
        <end position="112"/>
    </location>
</feature>
<feature type="domain" description="Phosphatidic acid phosphatase type 2/haloperoxidase" evidence="8">
    <location>
        <begin position="94"/>
        <end position="208"/>
    </location>
</feature>
<evidence type="ECO:0000256" key="3">
    <source>
        <dbReference type="ARBA" id="ARBA00022692"/>
    </source>
</evidence>
<evidence type="ECO:0000313" key="9">
    <source>
        <dbReference type="EMBL" id="PTL36077.1"/>
    </source>
</evidence>
<sequence length="220" mass="23455">MPRLHDRSKPSGSIVRPFDSKVLSYTPLLFAVLPFLVLYIDGPVKTFILSVQSDWGLMVASAITALGYGPVAAAVAVTLLVIGLKAGKHREATVGKFGLLAVILGGLSSQIMKNLFCRSRPLAEKSGQFFVDFPCLGKGSGLISFPSGHSVTAFALACVLSRAYPRWTFLFYGLAVLVALSRIYLAKHFPSDVVAGAAIGLLAGWIVCRFAAFSLVHGHT</sequence>
<dbReference type="SMART" id="SM00014">
    <property type="entry name" value="acidPPc"/>
    <property type="match status" value="1"/>
</dbReference>
<dbReference type="InterPro" id="IPR036938">
    <property type="entry name" value="PAP2/HPO_sf"/>
</dbReference>
<keyword evidence="2" id="KW-1003">Cell membrane</keyword>
<dbReference type="GO" id="GO:0005886">
    <property type="term" value="C:plasma membrane"/>
    <property type="evidence" value="ECO:0007669"/>
    <property type="project" value="UniProtKB-SubCell"/>
</dbReference>
<evidence type="ECO:0000313" key="10">
    <source>
        <dbReference type="Proteomes" id="UP000241436"/>
    </source>
</evidence>
<feature type="transmembrane region" description="Helical" evidence="7">
    <location>
        <begin position="197"/>
        <end position="216"/>
    </location>
</feature>
<evidence type="ECO:0000256" key="6">
    <source>
        <dbReference type="ARBA" id="ARBA00023136"/>
    </source>
</evidence>
<accession>A0A2T4TY93</accession>
<gene>
    <name evidence="9" type="ORF">CLG94_06380</name>
</gene>
<proteinExistence type="predicted"/>
<reference evidence="9 10" key="1">
    <citation type="submission" date="2017-09" db="EMBL/GenBank/DDBJ databases">
        <title>Bloom of a denitrifying methanotroph, Candidatus Methylomirabilis limnetica, in a deep stratified lake.</title>
        <authorList>
            <person name="Graf J.S."/>
            <person name="Marchant H.K."/>
            <person name="Tienken D."/>
            <person name="Hach P.F."/>
            <person name="Brand A."/>
            <person name="Schubert C.J."/>
            <person name="Kuypers M.M."/>
            <person name="Milucka J."/>
        </authorList>
    </citation>
    <scope>NUCLEOTIDE SEQUENCE [LARGE SCALE GENOMIC DNA]</scope>
    <source>
        <strain evidence="9 10">Zug</strain>
    </source>
</reference>
<evidence type="ECO:0000256" key="4">
    <source>
        <dbReference type="ARBA" id="ARBA00022801"/>
    </source>
</evidence>
<feature type="transmembrane region" description="Helical" evidence="7">
    <location>
        <begin position="60"/>
        <end position="82"/>
    </location>
</feature>
<dbReference type="SUPFAM" id="SSF48317">
    <property type="entry name" value="Acid phosphatase/Vanadium-dependent haloperoxidase"/>
    <property type="match status" value="1"/>
</dbReference>
<evidence type="ECO:0000259" key="8">
    <source>
        <dbReference type="SMART" id="SM00014"/>
    </source>
</evidence>
<dbReference type="Pfam" id="PF01569">
    <property type="entry name" value="PAP2"/>
    <property type="match status" value="1"/>
</dbReference>
<comment type="subcellular location">
    <subcellularLocation>
        <location evidence="1">Cell membrane</location>
        <topology evidence="1">Multi-pass membrane protein</topology>
    </subcellularLocation>
</comment>
<feature type="transmembrane region" description="Helical" evidence="7">
    <location>
        <begin position="21"/>
        <end position="40"/>
    </location>
</feature>
<evidence type="ECO:0000256" key="2">
    <source>
        <dbReference type="ARBA" id="ARBA00022475"/>
    </source>
</evidence>
<keyword evidence="3 7" id="KW-0812">Transmembrane</keyword>
<dbReference type="OrthoDB" id="9780507at2"/>
<evidence type="ECO:0000256" key="7">
    <source>
        <dbReference type="SAM" id="Phobius"/>
    </source>
</evidence>
<comment type="caution">
    <text evidence="9">The sequence shown here is derived from an EMBL/GenBank/DDBJ whole genome shotgun (WGS) entry which is preliminary data.</text>
</comment>
<protein>
    <recommendedName>
        <fullName evidence="8">Phosphatidic acid phosphatase type 2/haloperoxidase domain-containing protein</fullName>
    </recommendedName>
</protein>
<evidence type="ECO:0000256" key="1">
    <source>
        <dbReference type="ARBA" id="ARBA00004651"/>
    </source>
</evidence>
<dbReference type="EMBL" id="NVQC01000018">
    <property type="protein sequence ID" value="PTL36077.1"/>
    <property type="molecule type" value="Genomic_DNA"/>
</dbReference>
<dbReference type="PANTHER" id="PTHR14969">
    <property type="entry name" value="SPHINGOSINE-1-PHOSPHATE PHOSPHOHYDROLASE"/>
    <property type="match status" value="1"/>
</dbReference>
<keyword evidence="4" id="KW-0378">Hydrolase</keyword>
<name>A0A2T4TY93_9BACT</name>
<evidence type="ECO:0000256" key="5">
    <source>
        <dbReference type="ARBA" id="ARBA00022989"/>
    </source>
</evidence>
<organism evidence="9 10">
    <name type="scientific">Candidatus Methylomirabilis limnetica</name>
    <dbReference type="NCBI Taxonomy" id="2033718"/>
    <lineage>
        <taxon>Bacteria</taxon>
        <taxon>Candidatus Methylomirabilota</taxon>
        <taxon>Candidatus Methylomirabilia</taxon>
        <taxon>Candidatus Methylomirabilales</taxon>
        <taxon>Candidatus Methylomirabilaceae</taxon>
        <taxon>Candidatus Methylomirabilis</taxon>
    </lineage>
</organism>
<reference evidence="10" key="2">
    <citation type="journal article" date="2018" name="Environ. Microbiol.">
        <title>Bloom of a denitrifying methanotroph, 'Candidatus Methylomirabilis limnetica', in a deep stratified lake.</title>
        <authorList>
            <person name="Graf J.S."/>
            <person name="Mayr M.J."/>
            <person name="Marchant H.K."/>
            <person name="Tienken D."/>
            <person name="Hach P.F."/>
            <person name="Brand A."/>
            <person name="Schubert C.J."/>
            <person name="Kuypers M.M."/>
            <person name="Milucka J."/>
        </authorList>
    </citation>
    <scope>NUCLEOTIDE SEQUENCE [LARGE SCALE GENOMIC DNA]</scope>
    <source>
        <strain evidence="10">Zug</strain>
    </source>
</reference>
<keyword evidence="5 7" id="KW-1133">Transmembrane helix</keyword>
<feature type="transmembrane region" description="Helical" evidence="7">
    <location>
        <begin position="142"/>
        <end position="160"/>
    </location>
</feature>
<dbReference type="AlphaFoldDB" id="A0A2T4TY93"/>
<dbReference type="GO" id="GO:0016787">
    <property type="term" value="F:hydrolase activity"/>
    <property type="evidence" value="ECO:0007669"/>
    <property type="project" value="UniProtKB-KW"/>
</dbReference>
<dbReference type="PANTHER" id="PTHR14969:SF62">
    <property type="entry name" value="DECAPRENYLPHOSPHORYL-5-PHOSPHORIBOSE PHOSPHATASE RV3807C-RELATED"/>
    <property type="match status" value="1"/>
</dbReference>
<keyword evidence="6 7" id="KW-0472">Membrane</keyword>
<dbReference type="Proteomes" id="UP000241436">
    <property type="component" value="Unassembled WGS sequence"/>
</dbReference>
<keyword evidence="10" id="KW-1185">Reference proteome</keyword>
<dbReference type="Gene3D" id="1.20.144.10">
    <property type="entry name" value="Phosphatidic acid phosphatase type 2/haloperoxidase"/>
    <property type="match status" value="2"/>
</dbReference>